<dbReference type="GO" id="GO:0051997">
    <property type="term" value="F:2-oxo-4-hydroxy-4-carboxy-5-ureidoimidazoline decarboxylase activity"/>
    <property type="evidence" value="ECO:0007669"/>
    <property type="project" value="UniProtKB-EC"/>
</dbReference>
<evidence type="ECO:0000259" key="7">
    <source>
        <dbReference type="Pfam" id="PF09349"/>
    </source>
</evidence>
<dbReference type="GO" id="GO:0019628">
    <property type="term" value="P:urate catabolic process"/>
    <property type="evidence" value="ECO:0007669"/>
    <property type="project" value="UniProtKB-UniPathway"/>
</dbReference>
<comment type="pathway">
    <text evidence="2">Purine metabolism; urate degradation; (S)-allantoin from urate: step 3/3.</text>
</comment>
<evidence type="ECO:0000256" key="4">
    <source>
        <dbReference type="ARBA" id="ARBA00022631"/>
    </source>
</evidence>
<gene>
    <name evidence="8" type="ORF">SAMN05192568_1004244</name>
</gene>
<evidence type="ECO:0000313" key="8">
    <source>
        <dbReference type="EMBL" id="SFL41499.1"/>
    </source>
</evidence>
<dbReference type="Pfam" id="PF09349">
    <property type="entry name" value="OHCU_decarbox"/>
    <property type="match status" value="1"/>
</dbReference>
<feature type="domain" description="Oxo-4-hydroxy-4-carboxy-5-ureidoimidazoline decarboxylase" evidence="7">
    <location>
        <begin position="8"/>
        <end position="164"/>
    </location>
</feature>
<dbReference type="EC" id="4.1.1.97" evidence="3"/>
<evidence type="ECO:0000313" key="9">
    <source>
        <dbReference type="Proteomes" id="UP000199048"/>
    </source>
</evidence>
<dbReference type="OrthoDB" id="9787041at2"/>
<dbReference type="SUPFAM" id="SSF158694">
    <property type="entry name" value="UraD-Like"/>
    <property type="match status" value="1"/>
</dbReference>
<protein>
    <recommendedName>
        <fullName evidence="3">2-oxo-4-hydroxy-4-carboxy-5-ureidoimidazoline decarboxylase</fullName>
        <ecNumber evidence="3">4.1.1.97</ecNumber>
    </recommendedName>
</protein>
<evidence type="ECO:0000256" key="1">
    <source>
        <dbReference type="ARBA" id="ARBA00001163"/>
    </source>
</evidence>
<dbReference type="AlphaFoldDB" id="A0A1I4HGV0"/>
<evidence type="ECO:0000256" key="6">
    <source>
        <dbReference type="ARBA" id="ARBA00023239"/>
    </source>
</evidence>
<sequence>MPDLAALNRMEAQAFVALLGGVFEHAPWVAEAAWPHRPFASVGALHDAMMRAVRHAPAERRRVFLNNHPELAGPEARARSLTADSANEQGSAGLDRIPAAEAAAFDRLNADYRARFGFPFIIAVRGRSRAEILAAFEARLIRDPAVEEATALEEIAQITRMRLDGLVAD</sequence>
<evidence type="ECO:0000256" key="2">
    <source>
        <dbReference type="ARBA" id="ARBA00004754"/>
    </source>
</evidence>
<dbReference type="InterPro" id="IPR018020">
    <property type="entry name" value="OHCU_decarboxylase"/>
</dbReference>
<accession>A0A1I4HGV0</accession>
<comment type="catalytic activity">
    <reaction evidence="1">
        <text>5-hydroxy-2-oxo-4-ureido-2,5-dihydro-1H-imidazole-5-carboxylate + H(+) = (S)-allantoin + CO2</text>
        <dbReference type="Rhea" id="RHEA:26301"/>
        <dbReference type="ChEBI" id="CHEBI:15378"/>
        <dbReference type="ChEBI" id="CHEBI:15678"/>
        <dbReference type="ChEBI" id="CHEBI:16526"/>
        <dbReference type="ChEBI" id="CHEBI:58639"/>
        <dbReference type="EC" id="4.1.1.97"/>
    </reaction>
</comment>
<dbReference type="PANTHER" id="PTHR43466">
    <property type="entry name" value="2-OXO-4-HYDROXY-4-CARBOXY-5-UREIDOIMIDAZOLINE DECARBOXYLASE-RELATED"/>
    <property type="match status" value="1"/>
</dbReference>
<dbReference type="Proteomes" id="UP000199048">
    <property type="component" value="Unassembled WGS sequence"/>
</dbReference>
<keyword evidence="4" id="KW-0659">Purine metabolism</keyword>
<dbReference type="NCBIfam" id="TIGR03164">
    <property type="entry name" value="UHCUDC"/>
    <property type="match status" value="1"/>
</dbReference>
<dbReference type="STRING" id="582667.SAMN05192568_1004244"/>
<dbReference type="InterPro" id="IPR017580">
    <property type="entry name" value="OHCU_decarboxylase-1"/>
</dbReference>
<dbReference type="RefSeq" id="WP_092038241.1">
    <property type="nucleotide sequence ID" value="NZ_FOTK01000004.1"/>
</dbReference>
<evidence type="ECO:0000256" key="5">
    <source>
        <dbReference type="ARBA" id="ARBA00022793"/>
    </source>
</evidence>
<dbReference type="GO" id="GO:0006144">
    <property type="term" value="P:purine nucleobase metabolic process"/>
    <property type="evidence" value="ECO:0007669"/>
    <property type="project" value="UniProtKB-KW"/>
</dbReference>
<keyword evidence="5" id="KW-0210">Decarboxylase</keyword>
<evidence type="ECO:0000256" key="3">
    <source>
        <dbReference type="ARBA" id="ARBA00012257"/>
    </source>
</evidence>
<dbReference type="UniPathway" id="UPA00394">
    <property type="reaction ID" value="UER00652"/>
</dbReference>
<dbReference type="Gene3D" id="1.10.3330.10">
    <property type="entry name" value="Oxo-4-hydroxy-4-carboxy-5-ureidoimidazoline decarboxylase"/>
    <property type="match status" value="1"/>
</dbReference>
<dbReference type="GO" id="GO:0000255">
    <property type="term" value="P:allantoin metabolic process"/>
    <property type="evidence" value="ECO:0007669"/>
    <property type="project" value="InterPro"/>
</dbReference>
<dbReference type="InterPro" id="IPR036778">
    <property type="entry name" value="OHCU_decarboxylase_sf"/>
</dbReference>
<dbReference type="EMBL" id="FOTK01000004">
    <property type="protein sequence ID" value="SFL41499.1"/>
    <property type="molecule type" value="Genomic_DNA"/>
</dbReference>
<dbReference type="PANTHER" id="PTHR43466:SF1">
    <property type="entry name" value="2-OXO-4-HYDROXY-4-CARBOXY-5-UREIDOIMIDAZOLINE DECARBOXYLASE-RELATED"/>
    <property type="match status" value="1"/>
</dbReference>
<proteinExistence type="predicted"/>
<reference evidence="9" key="1">
    <citation type="submission" date="2016-10" db="EMBL/GenBank/DDBJ databases">
        <authorList>
            <person name="Varghese N."/>
            <person name="Submissions S."/>
        </authorList>
    </citation>
    <scope>NUCLEOTIDE SEQUENCE [LARGE SCALE GENOMIC DNA]</scope>
    <source>
        <strain evidence="9">BL36</strain>
    </source>
</reference>
<keyword evidence="9" id="KW-1185">Reference proteome</keyword>
<keyword evidence="6" id="KW-0456">Lyase</keyword>
<organism evidence="8 9">
    <name type="scientific">Methylobacterium pseudosasicola</name>
    <dbReference type="NCBI Taxonomy" id="582667"/>
    <lineage>
        <taxon>Bacteria</taxon>
        <taxon>Pseudomonadati</taxon>
        <taxon>Pseudomonadota</taxon>
        <taxon>Alphaproteobacteria</taxon>
        <taxon>Hyphomicrobiales</taxon>
        <taxon>Methylobacteriaceae</taxon>
        <taxon>Methylobacterium</taxon>
    </lineage>
</organism>
<name>A0A1I4HGV0_9HYPH</name>